<evidence type="ECO:0000313" key="2">
    <source>
        <dbReference type="EMBL" id="DAD46058.1"/>
    </source>
</evidence>
<evidence type="ECO:0000256" key="1">
    <source>
        <dbReference type="SAM" id="MobiDB-lite"/>
    </source>
</evidence>
<feature type="compositionally biased region" description="Basic and acidic residues" evidence="1">
    <location>
        <begin position="1"/>
        <end position="18"/>
    </location>
</feature>
<dbReference type="Proteomes" id="UP000607653">
    <property type="component" value="Unassembled WGS sequence"/>
</dbReference>
<proteinExistence type="predicted"/>
<comment type="caution">
    <text evidence="2">The sequence shown here is derived from an EMBL/GenBank/DDBJ whole genome shotgun (WGS) entry which is preliminary data.</text>
</comment>
<dbReference type="AlphaFoldDB" id="A0A822ZVW1"/>
<accession>A0A822ZVW1</accession>
<sequence>MDSWEDGEREREGSEKEGGVVPLLLSPLPSPPLSSSVPDHFRFNHLLPNRSIGRRR</sequence>
<protein>
    <submittedName>
        <fullName evidence="2">Uncharacterized protein</fullName>
    </submittedName>
</protein>
<keyword evidence="3" id="KW-1185">Reference proteome</keyword>
<reference evidence="2 3" key="1">
    <citation type="journal article" date="2020" name="Mol. Biol. Evol.">
        <title>Distinct Expression and Methylation Patterns for Genes with Different Fates following a Single Whole-Genome Duplication in Flowering Plants.</title>
        <authorList>
            <person name="Shi T."/>
            <person name="Rahmani R.S."/>
            <person name="Gugger P.F."/>
            <person name="Wang M."/>
            <person name="Li H."/>
            <person name="Zhang Y."/>
            <person name="Li Z."/>
            <person name="Wang Q."/>
            <person name="Van de Peer Y."/>
            <person name="Marchal K."/>
            <person name="Chen J."/>
        </authorList>
    </citation>
    <scope>NUCLEOTIDE SEQUENCE [LARGE SCALE GENOMIC DNA]</scope>
    <source>
        <tissue evidence="2">Leaf</tissue>
    </source>
</reference>
<gene>
    <name evidence="2" type="ORF">HUJ06_004288</name>
</gene>
<dbReference type="EMBL" id="DUZY01000007">
    <property type="protein sequence ID" value="DAD46058.1"/>
    <property type="molecule type" value="Genomic_DNA"/>
</dbReference>
<feature type="region of interest" description="Disordered" evidence="1">
    <location>
        <begin position="1"/>
        <end position="41"/>
    </location>
</feature>
<evidence type="ECO:0000313" key="3">
    <source>
        <dbReference type="Proteomes" id="UP000607653"/>
    </source>
</evidence>
<feature type="compositionally biased region" description="Low complexity" evidence="1">
    <location>
        <begin position="19"/>
        <end position="38"/>
    </location>
</feature>
<name>A0A822ZVW1_NELNU</name>
<organism evidence="2 3">
    <name type="scientific">Nelumbo nucifera</name>
    <name type="common">Sacred lotus</name>
    <dbReference type="NCBI Taxonomy" id="4432"/>
    <lineage>
        <taxon>Eukaryota</taxon>
        <taxon>Viridiplantae</taxon>
        <taxon>Streptophyta</taxon>
        <taxon>Embryophyta</taxon>
        <taxon>Tracheophyta</taxon>
        <taxon>Spermatophyta</taxon>
        <taxon>Magnoliopsida</taxon>
        <taxon>Proteales</taxon>
        <taxon>Nelumbonaceae</taxon>
        <taxon>Nelumbo</taxon>
    </lineage>
</organism>